<dbReference type="Proteomes" id="UP000235786">
    <property type="component" value="Unassembled WGS sequence"/>
</dbReference>
<dbReference type="AlphaFoldDB" id="A0A2J6S4B7"/>
<evidence type="ECO:0000313" key="2">
    <source>
        <dbReference type="EMBL" id="PMD45605.1"/>
    </source>
</evidence>
<gene>
    <name evidence="2" type="ORF">L207DRAFT_578512</name>
</gene>
<feature type="transmembrane region" description="Helical" evidence="1">
    <location>
        <begin position="20"/>
        <end position="42"/>
    </location>
</feature>
<dbReference type="OrthoDB" id="10580988at2759"/>
<protein>
    <submittedName>
        <fullName evidence="2">Uncharacterized protein</fullName>
    </submittedName>
</protein>
<accession>A0A2J6S4B7</accession>
<organism evidence="2 3">
    <name type="scientific">Hyaloscypha variabilis (strain UAMH 11265 / GT02V1 / F)</name>
    <name type="common">Meliniomyces variabilis</name>
    <dbReference type="NCBI Taxonomy" id="1149755"/>
    <lineage>
        <taxon>Eukaryota</taxon>
        <taxon>Fungi</taxon>
        <taxon>Dikarya</taxon>
        <taxon>Ascomycota</taxon>
        <taxon>Pezizomycotina</taxon>
        <taxon>Leotiomycetes</taxon>
        <taxon>Helotiales</taxon>
        <taxon>Hyaloscyphaceae</taxon>
        <taxon>Hyaloscypha</taxon>
        <taxon>Hyaloscypha variabilis</taxon>
    </lineage>
</organism>
<name>A0A2J6S4B7_HYAVF</name>
<evidence type="ECO:0000256" key="1">
    <source>
        <dbReference type="SAM" id="Phobius"/>
    </source>
</evidence>
<keyword evidence="1" id="KW-1133">Transmembrane helix</keyword>
<reference evidence="2 3" key="1">
    <citation type="submission" date="2016-04" db="EMBL/GenBank/DDBJ databases">
        <title>A degradative enzymes factory behind the ericoid mycorrhizal symbiosis.</title>
        <authorList>
            <consortium name="DOE Joint Genome Institute"/>
            <person name="Martino E."/>
            <person name="Morin E."/>
            <person name="Grelet G."/>
            <person name="Kuo A."/>
            <person name="Kohler A."/>
            <person name="Daghino S."/>
            <person name="Barry K."/>
            <person name="Choi C."/>
            <person name="Cichocki N."/>
            <person name="Clum A."/>
            <person name="Copeland A."/>
            <person name="Hainaut M."/>
            <person name="Haridas S."/>
            <person name="Labutti K."/>
            <person name="Lindquist E."/>
            <person name="Lipzen A."/>
            <person name="Khouja H.-R."/>
            <person name="Murat C."/>
            <person name="Ohm R."/>
            <person name="Olson A."/>
            <person name="Spatafora J."/>
            <person name="Veneault-Fourrey C."/>
            <person name="Henrissat B."/>
            <person name="Grigoriev I."/>
            <person name="Martin F."/>
            <person name="Perotto S."/>
        </authorList>
    </citation>
    <scope>NUCLEOTIDE SEQUENCE [LARGE SCALE GENOMIC DNA]</scope>
    <source>
        <strain evidence="2 3">F</strain>
    </source>
</reference>
<dbReference type="EMBL" id="KZ613940">
    <property type="protein sequence ID" value="PMD45605.1"/>
    <property type="molecule type" value="Genomic_DNA"/>
</dbReference>
<keyword evidence="3" id="KW-1185">Reference proteome</keyword>
<evidence type="ECO:0000313" key="3">
    <source>
        <dbReference type="Proteomes" id="UP000235786"/>
    </source>
</evidence>
<proteinExistence type="predicted"/>
<sequence>MTPYSNSSTDQPLKWHESIIFRQILGLSVIIYIVSELLKCIFRDAFGKKPQDGPEPGHREAVVETRRAAVGIREAVKKDRKLLTKANFHERSLPNQEFGHTVGIENAFTTHDKSWHKEFVTSTRKLIRFSPE</sequence>
<keyword evidence="1" id="KW-0812">Transmembrane</keyword>
<keyword evidence="1" id="KW-0472">Membrane</keyword>